<dbReference type="AlphaFoldDB" id="A0A8J5WI36"/>
<sequence length="61" mass="7037">MDAFRTAVKQYAIVNEFELGTTKFDRARFRGYCSVDGCPWKICARTQVDKSVRVLTLFLTL</sequence>
<gene>
    <name evidence="2" type="ORF">GUJ93_ZPchr0011g26927</name>
</gene>
<evidence type="ECO:0000313" key="2">
    <source>
        <dbReference type="EMBL" id="KAG8089227.1"/>
    </source>
</evidence>
<dbReference type="OrthoDB" id="696536at2759"/>
<keyword evidence="3" id="KW-1185">Reference proteome</keyword>
<reference evidence="2" key="2">
    <citation type="submission" date="2021-02" db="EMBL/GenBank/DDBJ databases">
        <authorList>
            <person name="Kimball J.A."/>
            <person name="Haas M.W."/>
            <person name="Macchietto M."/>
            <person name="Kono T."/>
            <person name="Duquette J."/>
            <person name="Shao M."/>
        </authorList>
    </citation>
    <scope>NUCLEOTIDE SEQUENCE</scope>
    <source>
        <tissue evidence="2">Fresh leaf tissue</tissue>
    </source>
</reference>
<dbReference type="InterPro" id="IPR004332">
    <property type="entry name" value="Transposase_MuDR"/>
</dbReference>
<organism evidence="2 3">
    <name type="scientific">Zizania palustris</name>
    <name type="common">Northern wild rice</name>
    <dbReference type="NCBI Taxonomy" id="103762"/>
    <lineage>
        <taxon>Eukaryota</taxon>
        <taxon>Viridiplantae</taxon>
        <taxon>Streptophyta</taxon>
        <taxon>Embryophyta</taxon>
        <taxon>Tracheophyta</taxon>
        <taxon>Spermatophyta</taxon>
        <taxon>Magnoliopsida</taxon>
        <taxon>Liliopsida</taxon>
        <taxon>Poales</taxon>
        <taxon>Poaceae</taxon>
        <taxon>BOP clade</taxon>
        <taxon>Oryzoideae</taxon>
        <taxon>Oryzeae</taxon>
        <taxon>Zizaniinae</taxon>
        <taxon>Zizania</taxon>
    </lineage>
</organism>
<evidence type="ECO:0000259" key="1">
    <source>
        <dbReference type="Pfam" id="PF03108"/>
    </source>
</evidence>
<evidence type="ECO:0000313" key="3">
    <source>
        <dbReference type="Proteomes" id="UP000729402"/>
    </source>
</evidence>
<dbReference type="Pfam" id="PF03108">
    <property type="entry name" value="DBD_Tnp_Mut"/>
    <property type="match status" value="1"/>
</dbReference>
<reference evidence="2" key="1">
    <citation type="journal article" date="2021" name="bioRxiv">
        <title>Whole Genome Assembly and Annotation of Northern Wild Rice, Zizania palustris L., Supports a Whole Genome Duplication in the Zizania Genus.</title>
        <authorList>
            <person name="Haas M."/>
            <person name="Kono T."/>
            <person name="Macchietto M."/>
            <person name="Millas R."/>
            <person name="McGilp L."/>
            <person name="Shao M."/>
            <person name="Duquette J."/>
            <person name="Hirsch C.N."/>
            <person name="Kimball J."/>
        </authorList>
    </citation>
    <scope>NUCLEOTIDE SEQUENCE</scope>
    <source>
        <tissue evidence="2">Fresh leaf tissue</tissue>
    </source>
</reference>
<comment type="caution">
    <text evidence="2">The sequence shown here is derived from an EMBL/GenBank/DDBJ whole genome shotgun (WGS) entry which is preliminary data.</text>
</comment>
<name>A0A8J5WI36_ZIZPA</name>
<accession>A0A8J5WI36</accession>
<protein>
    <recommendedName>
        <fullName evidence="1">Transposase MuDR plant domain-containing protein</fullName>
    </recommendedName>
</protein>
<dbReference type="Proteomes" id="UP000729402">
    <property type="component" value="Unassembled WGS sequence"/>
</dbReference>
<feature type="domain" description="Transposase MuDR plant" evidence="1">
    <location>
        <begin position="3"/>
        <end position="49"/>
    </location>
</feature>
<proteinExistence type="predicted"/>
<dbReference type="EMBL" id="JAAALK010000081">
    <property type="protein sequence ID" value="KAG8089227.1"/>
    <property type="molecule type" value="Genomic_DNA"/>
</dbReference>